<gene>
    <name evidence="1" type="ORF">BIW11_03870</name>
</gene>
<accession>A0A1V9XEJ9</accession>
<dbReference type="EMBL" id="MNPL01012938">
    <property type="protein sequence ID" value="OQR71975.1"/>
    <property type="molecule type" value="Genomic_DNA"/>
</dbReference>
<dbReference type="Proteomes" id="UP000192247">
    <property type="component" value="Unassembled WGS sequence"/>
</dbReference>
<sequence>MLGHGLGFAGSVGLVALEVLDVPVKAVDIPGISKSCLRIEVLLS</sequence>
<protein>
    <submittedName>
        <fullName evidence="1">Uncharacterized protein</fullName>
    </submittedName>
</protein>
<dbReference type="InParanoid" id="A0A1V9XEJ9"/>
<name>A0A1V9XEJ9_9ACAR</name>
<dbReference type="AlphaFoldDB" id="A0A1V9XEJ9"/>
<comment type="caution">
    <text evidence="1">The sequence shown here is derived from an EMBL/GenBank/DDBJ whole genome shotgun (WGS) entry which is preliminary data.</text>
</comment>
<reference evidence="1 2" key="1">
    <citation type="journal article" date="2017" name="Gigascience">
        <title>Draft genome of the honey bee ectoparasitic mite, Tropilaelaps mercedesae, is shaped by the parasitic life history.</title>
        <authorList>
            <person name="Dong X."/>
            <person name="Armstrong S.D."/>
            <person name="Xia D."/>
            <person name="Makepeace B.L."/>
            <person name="Darby A.C."/>
            <person name="Kadowaki T."/>
        </authorList>
    </citation>
    <scope>NUCLEOTIDE SEQUENCE [LARGE SCALE GENOMIC DNA]</scope>
    <source>
        <strain evidence="1">Wuxi-XJTLU</strain>
    </source>
</reference>
<proteinExistence type="predicted"/>
<organism evidence="1 2">
    <name type="scientific">Tropilaelaps mercedesae</name>
    <dbReference type="NCBI Taxonomy" id="418985"/>
    <lineage>
        <taxon>Eukaryota</taxon>
        <taxon>Metazoa</taxon>
        <taxon>Ecdysozoa</taxon>
        <taxon>Arthropoda</taxon>
        <taxon>Chelicerata</taxon>
        <taxon>Arachnida</taxon>
        <taxon>Acari</taxon>
        <taxon>Parasitiformes</taxon>
        <taxon>Mesostigmata</taxon>
        <taxon>Gamasina</taxon>
        <taxon>Dermanyssoidea</taxon>
        <taxon>Laelapidae</taxon>
        <taxon>Tropilaelaps</taxon>
    </lineage>
</organism>
<keyword evidence="2" id="KW-1185">Reference proteome</keyword>
<evidence type="ECO:0000313" key="1">
    <source>
        <dbReference type="EMBL" id="OQR71975.1"/>
    </source>
</evidence>
<evidence type="ECO:0000313" key="2">
    <source>
        <dbReference type="Proteomes" id="UP000192247"/>
    </source>
</evidence>